<dbReference type="Gene3D" id="1.10.443.10">
    <property type="entry name" value="Intergrase catalytic core"/>
    <property type="match status" value="1"/>
</dbReference>
<keyword evidence="2 4" id="KW-0238">DNA-binding</keyword>
<keyword evidence="1" id="KW-0229">DNA integration</keyword>
<gene>
    <name evidence="7" type="ORF">Q4F19_08355</name>
</gene>
<dbReference type="PROSITE" id="PS51900">
    <property type="entry name" value="CB"/>
    <property type="match status" value="1"/>
</dbReference>
<dbReference type="Proteomes" id="UP001169764">
    <property type="component" value="Unassembled WGS sequence"/>
</dbReference>
<proteinExistence type="predicted"/>
<keyword evidence="3" id="KW-0233">DNA recombination</keyword>
<protein>
    <submittedName>
        <fullName evidence="7">Site-specific integrase</fullName>
    </submittedName>
</protein>
<dbReference type="Gene3D" id="1.10.150.130">
    <property type="match status" value="1"/>
</dbReference>
<evidence type="ECO:0000256" key="3">
    <source>
        <dbReference type="ARBA" id="ARBA00023172"/>
    </source>
</evidence>
<keyword evidence="8" id="KW-1185">Reference proteome</keyword>
<dbReference type="EMBL" id="JAUOTP010000003">
    <property type="protein sequence ID" value="MDO6414390.1"/>
    <property type="molecule type" value="Genomic_DNA"/>
</dbReference>
<evidence type="ECO:0000313" key="8">
    <source>
        <dbReference type="Proteomes" id="UP001169764"/>
    </source>
</evidence>
<name>A0ABT8Y9Q5_9SPHN</name>
<dbReference type="InterPro" id="IPR044068">
    <property type="entry name" value="CB"/>
</dbReference>
<comment type="caution">
    <text evidence="7">The sequence shown here is derived from an EMBL/GenBank/DDBJ whole genome shotgun (WGS) entry which is preliminary data.</text>
</comment>
<reference evidence="7" key="1">
    <citation type="submission" date="2023-07" db="EMBL/GenBank/DDBJ databases">
        <authorList>
            <person name="Kim M."/>
        </authorList>
    </citation>
    <scope>NUCLEOTIDE SEQUENCE</scope>
    <source>
        <strain evidence="7">BIUV-7</strain>
    </source>
</reference>
<dbReference type="Pfam" id="PF02899">
    <property type="entry name" value="Phage_int_SAM_1"/>
    <property type="match status" value="1"/>
</dbReference>
<evidence type="ECO:0000256" key="1">
    <source>
        <dbReference type="ARBA" id="ARBA00022908"/>
    </source>
</evidence>
<organism evidence="7 8">
    <name type="scientific">Sphingomonas natans</name>
    <dbReference type="NCBI Taxonomy" id="3063330"/>
    <lineage>
        <taxon>Bacteria</taxon>
        <taxon>Pseudomonadati</taxon>
        <taxon>Pseudomonadota</taxon>
        <taxon>Alphaproteobacteria</taxon>
        <taxon>Sphingomonadales</taxon>
        <taxon>Sphingomonadaceae</taxon>
        <taxon>Sphingomonas</taxon>
    </lineage>
</organism>
<feature type="domain" description="Tyr recombinase" evidence="5">
    <location>
        <begin position="139"/>
        <end position="352"/>
    </location>
</feature>
<accession>A0ABT8Y9Q5</accession>
<dbReference type="InterPro" id="IPR011010">
    <property type="entry name" value="DNA_brk_join_enz"/>
</dbReference>
<dbReference type="InterPro" id="IPR010998">
    <property type="entry name" value="Integrase_recombinase_N"/>
</dbReference>
<dbReference type="SUPFAM" id="SSF47823">
    <property type="entry name" value="lambda integrase-like, N-terminal domain"/>
    <property type="match status" value="1"/>
</dbReference>
<dbReference type="PROSITE" id="PS51898">
    <property type="entry name" value="TYR_RECOMBINASE"/>
    <property type="match status" value="1"/>
</dbReference>
<dbReference type="CDD" id="cd00799">
    <property type="entry name" value="INT_Cre_C"/>
    <property type="match status" value="1"/>
</dbReference>
<evidence type="ECO:0000256" key="4">
    <source>
        <dbReference type="PROSITE-ProRule" id="PRU01248"/>
    </source>
</evidence>
<dbReference type="InterPro" id="IPR002104">
    <property type="entry name" value="Integrase_catalytic"/>
</dbReference>
<evidence type="ECO:0000256" key="2">
    <source>
        <dbReference type="ARBA" id="ARBA00023125"/>
    </source>
</evidence>
<dbReference type="Pfam" id="PF00589">
    <property type="entry name" value="Phage_integrase"/>
    <property type="match status" value="1"/>
</dbReference>
<dbReference type="PANTHER" id="PTHR34605:SF4">
    <property type="entry name" value="DNA ADENINE METHYLTRANSFERASE"/>
    <property type="match status" value="1"/>
</dbReference>
<dbReference type="RefSeq" id="WP_303541522.1">
    <property type="nucleotide sequence ID" value="NZ_JAUOTP010000003.1"/>
</dbReference>
<sequence>MSEEAPDDRPSESQSDQLPVLVEVQPTLPEILHAKIERAAYYARAARSPATRRAYESDWAIFVAWCEQHDAVSMPASPDVVAVFASDQADSGLNPSTINRRVAAIGHFHRAAGHPAPTALPNAGMLAKVMTGIRNEKGRKKNRKSPADAAALRNMLAEIKGDGLRAIRDRAVLAVGMAAALRRSELVALTENDVQMVAQGLKIFIEQSKTDQAREGDEIGVPEGTRIRPKALLLAWMAVAGLLEPAALGDDGRAAPLRPLFVRLTKADQLTGDAMSDKSIARLVKKYAAAAGYDPRLYSGHSLRSGFLTEGAGQGATIFKLQEVSRHKTVQILSDYVRDADRFNNHAGERFL</sequence>
<evidence type="ECO:0000259" key="5">
    <source>
        <dbReference type="PROSITE" id="PS51898"/>
    </source>
</evidence>
<dbReference type="SUPFAM" id="SSF56349">
    <property type="entry name" value="DNA breaking-rejoining enzymes"/>
    <property type="match status" value="1"/>
</dbReference>
<evidence type="ECO:0000313" key="7">
    <source>
        <dbReference type="EMBL" id="MDO6414390.1"/>
    </source>
</evidence>
<evidence type="ECO:0000259" key="6">
    <source>
        <dbReference type="PROSITE" id="PS51900"/>
    </source>
</evidence>
<feature type="domain" description="Core-binding (CB)" evidence="6">
    <location>
        <begin position="26"/>
        <end position="113"/>
    </location>
</feature>
<dbReference type="InterPro" id="IPR013762">
    <property type="entry name" value="Integrase-like_cat_sf"/>
</dbReference>
<dbReference type="InterPro" id="IPR052925">
    <property type="entry name" value="Phage_Integrase-like_Recomb"/>
</dbReference>
<dbReference type="InterPro" id="IPR004107">
    <property type="entry name" value="Integrase_SAM-like_N"/>
</dbReference>
<dbReference type="PANTHER" id="PTHR34605">
    <property type="entry name" value="PHAGE_INTEGRASE DOMAIN-CONTAINING PROTEIN"/>
    <property type="match status" value="1"/>
</dbReference>